<dbReference type="InterPro" id="IPR022293">
    <property type="entry name" value="Integrating-conj_element"/>
</dbReference>
<proteinExistence type="predicted"/>
<keyword evidence="1" id="KW-0732">Signal</keyword>
<evidence type="ECO:0000313" key="2">
    <source>
        <dbReference type="EMBL" id="KFX68140.1"/>
    </source>
</evidence>
<dbReference type="PROSITE" id="PS51257">
    <property type="entry name" value="PROKAR_LIPOPROTEIN"/>
    <property type="match status" value="1"/>
</dbReference>
<dbReference type="NCBIfam" id="TIGR03759">
    <property type="entry name" value="conj_TIGR03759"/>
    <property type="match status" value="1"/>
</dbReference>
<dbReference type="STRING" id="1395571.TMS3_0120575"/>
<dbReference type="Proteomes" id="UP000030063">
    <property type="component" value="Unassembled WGS sequence"/>
</dbReference>
<sequence>MTRATPTLVISGMIALWSACAPQALAEAQPSQEIRTRQSNASIQGLHQASSIEEQAQEWGLTSQEFSRYQTLMQGPRGVYSPGLDPLTTLGIEARSAEERRRYAELQVQAERQRVDKELAYQRAYDEAHARMYPGEKVIQITSSPAPGIGGSKLALQGSGRLAIFVKDDCPPCIAQVQDLQAKKQPFDLYFIGSQGEDEHIRRWAILAGIEPKNVRSRQITLNHDQGRWMGLGLGGDLPAVVREVNGQWQRH</sequence>
<reference evidence="2 3" key="1">
    <citation type="journal article" date="2014" name="Genome Announc.">
        <title>Draft Genome Sequence of Petroleum Oil-Degrading Marine Bacterium Pseudomonas taeanensis Strain MS-3, Isolated from a Crude Oil-Contaminated Seashore.</title>
        <authorList>
            <person name="Lee S.Y."/>
            <person name="Kim S.H."/>
            <person name="Lee D.G."/>
            <person name="Shin S."/>
            <person name="Yun S.H."/>
            <person name="Choi C.W."/>
            <person name="Chung Y.H."/>
            <person name="Choi J.S."/>
            <person name="Kahng H.Y."/>
            <person name="Kim S.I."/>
        </authorList>
    </citation>
    <scope>NUCLEOTIDE SEQUENCE [LARGE SCALE GENOMIC DNA]</scope>
    <source>
        <strain evidence="2 3">MS-3</strain>
    </source>
</reference>
<feature type="chain" id="PRO_5001984574" evidence="1">
    <location>
        <begin position="27"/>
        <end position="252"/>
    </location>
</feature>
<dbReference type="eggNOG" id="COG0695">
    <property type="taxonomic scope" value="Bacteria"/>
</dbReference>
<comment type="caution">
    <text evidence="2">The sequence shown here is derived from an EMBL/GenBank/DDBJ whole genome shotgun (WGS) entry which is preliminary data.</text>
</comment>
<dbReference type="EMBL" id="AWSQ01000008">
    <property type="protein sequence ID" value="KFX68140.1"/>
    <property type="molecule type" value="Genomic_DNA"/>
</dbReference>
<dbReference type="AlphaFoldDB" id="A0A0A1YEB8"/>
<evidence type="ECO:0000256" key="1">
    <source>
        <dbReference type="SAM" id="SignalP"/>
    </source>
</evidence>
<name>A0A0A1YEB8_9PSED</name>
<protein>
    <submittedName>
        <fullName evidence="2">Conjugal transfer protein</fullName>
    </submittedName>
</protein>
<gene>
    <name evidence="2" type="ORF">TMS3_0120575</name>
</gene>
<feature type="signal peptide" evidence="1">
    <location>
        <begin position="1"/>
        <end position="26"/>
    </location>
</feature>
<evidence type="ECO:0000313" key="3">
    <source>
        <dbReference type="Proteomes" id="UP000030063"/>
    </source>
</evidence>
<organism evidence="2 3">
    <name type="scientific">Pseudomonas taeanensis MS-3</name>
    <dbReference type="NCBI Taxonomy" id="1395571"/>
    <lineage>
        <taxon>Bacteria</taxon>
        <taxon>Pseudomonadati</taxon>
        <taxon>Pseudomonadota</taxon>
        <taxon>Gammaproteobacteria</taxon>
        <taxon>Pseudomonadales</taxon>
        <taxon>Pseudomonadaceae</taxon>
        <taxon>Pseudomonas</taxon>
    </lineage>
</organism>
<accession>A0A0A1YEB8</accession>
<keyword evidence="3" id="KW-1185">Reference proteome</keyword>